<reference evidence="2" key="1">
    <citation type="journal article" date="2015" name="J. Biotechnol.">
        <title>The structure of the Cyberlindnera jadinii genome and its relation to Candida utilis analyzed by the occurrence of single nucleotide polymorphisms.</title>
        <authorList>
            <person name="Rupp O."/>
            <person name="Brinkrolf K."/>
            <person name="Buerth C."/>
            <person name="Kunigo M."/>
            <person name="Schneider J."/>
            <person name="Jaenicke S."/>
            <person name="Goesmann A."/>
            <person name="Puehler A."/>
            <person name="Jaeger K.-E."/>
            <person name="Ernst J.F."/>
        </authorList>
    </citation>
    <scope>NUCLEOTIDE SEQUENCE [LARGE SCALE GENOMIC DNA]</scope>
    <source>
        <strain evidence="2">ATCC 18201 / CBS 1600 / BCRC 20928 / JCM 3617 / NBRC 0987 / NRRL Y-1542</strain>
    </source>
</reference>
<evidence type="ECO:0000313" key="1">
    <source>
        <dbReference type="EMBL" id="CEP21897.1"/>
    </source>
</evidence>
<protein>
    <submittedName>
        <fullName evidence="1">Uncharacterized protein</fullName>
    </submittedName>
</protein>
<sequence length="62" mass="7248">MEPFNGLYRDQELMVALVKLVEVRAKYGQFKPCWYGHTPVHKQIDGLRNLLYYKQACLNGGF</sequence>
<organism evidence="1 2">
    <name type="scientific">Cyberlindnera jadinii (strain ATCC 18201 / CBS 1600 / BCRC 20928 / JCM 3617 / NBRC 0987 / NRRL Y-1542)</name>
    <name type="common">Torula yeast</name>
    <name type="synonym">Candida utilis</name>
    <dbReference type="NCBI Taxonomy" id="983966"/>
    <lineage>
        <taxon>Eukaryota</taxon>
        <taxon>Fungi</taxon>
        <taxon>Dikarya</taxon>
        <taxon>Ascomycota</taxon>
        <taxon>Saccharomycotina</taxon>
        <taxon>Saccharomycetes</taxon>
        <taxon>Phaffomycetales</taxon>
        <taxon>Phaffomycetaceae</taxon>
        <taxon>Cyberlindnera</taxon>
    </lineage>
</organism>
<dbReference type="EMBL" id="CDQK01000002">
    <property type="protein sequence ID" value="CEP21897.1"/>
    <property type="molecule type" value="Genomic_DNA"/>
</dbReference>
<name>A0A0H5C2R1_CYBJN</name>
<dbReference type="Proteomes" id="UP000038830">
    <property type="component" value="Unassembled WGS sequence"/>
</dbReference>
<gene>
    <name evidence="1" type="ORF">BN1211_2112</name>
</gene>
<evidence type="ECO:0000313" key="2">
    <source>
        <dbReference type="Proteomes" id="UP000038830"/>
    </source>
</evidence>
<proteinExistence type="predicted"/>
<dbReference type="AlphaFoldDB" id="A0A0H5C2R1"/>
<accession>A0A0H5C2R1</accession>